<keyword evidence="7" id="KW-0269">Exonuclease</keyword>
<dbReference type="RefSeq" id="WP_038683122.1">
    <property type="nucleotide sequence ID" value="NZ_CP007514.1"/>
</dbReference>
<dbReference type="OrthoDB" id="9806690at2"/>
<dbReference type="GO" id="GO:0005524">
    <property type="term" value="F:ATP binding"/>
    <property type="evidence" value="ECO:0007669"/>
    <property type="project" value="UniProtKB-UniRule"/>
</dbReference>
<dbReference type="EC" id="5.6.2.4" evidence="13"/>
<evidence type="ECO:0000256" key="14">
    <source>
        <dbReference type="ARBA" id="ARBA00048988"/>
    </source>
</evidence>
<dbReference type="PROSITE" id="PS51217">
    <property type="entry name" value="UVRD_HELICASE_CTER"/>
    <property type="match status" value="1"/>
</dbReference>
<organism evidence="18 20">
    <name type="scientific">Rubrobacter radiotolerans</name>
    <name type="common">Arthrobacter radiotolerans</name>
    <dbReference type="NCBI Taxonomy" id="42256"/>
    <lineage>
        <taxon>Bacteria</taxon>
        <taxon>Bacillati</taxon>
        <taxon>Actinomycetota</taxon>
        <taxon>Rubrobacteria</taxon>
        <taxon>Rubrobacterales</taxon>
        <taxon>Rubrobacteraceae</taxon>
        <taxon>Rubrobacter</taxon>
    </lineage>
</organism>
<keyword evidence="8 15" id="KW-0067">ATP-binding</keyword>
<evidence type="ECO:0000259" key="17">
    <source>
        <dbReference type="PROSITE" id="PS51217"/>
    </source>
</evidence>
<dbReference type="STRING" id="42256.RradSPS_2546"/>
<dbReference type="GO" id="GO:0003677">
    <property type="term" value="F:DNA binding"/>
    <property type="evidence" value="ECO:0007669"/>
    <property type="project" value="UniProtKB-KW"/>
</dbReference>
<dbReference type="InterPro" id="IPR027417">
    <property type="entry name" value="P-loop_NTPase"/>
</dbReference>
<dbReference type="AlphaFoldDB" id="A0A023X6X9"/>
<comment type="similarity">
    <text evidence="1">Belongs to the helicase family. UvrD subfamily.</text>
</comment>
<feature type="binding site" evidence="15">
    <location>
        <begin position="27"/>
        <end position="34"/>
    </location>
    <ligand>
        <name>ATP</name>
        <dbReference type="ChEBI" id="CHEBI:30616"/>
    </ligand>
</feature>
<dbReference type="InterPro" id="IPR014016">
    <property type="entry name" value="UvrD-like_ATP-bd"/>
</dbReference>
<gene>
    <name evidence="18" type="ORF">RradSPS_2546</name>
    <name evidence="19" type="ORF">SIL72_00360</name>
</gene>
<dbReference type="Gene3D" id="1.10.486.10">
    <property type="entry name" value="PCRA, domain 4"/>
    <property type="match status" value="1"/>
</dbReference>
<dbReference type="PROSITE" id="PS51198">
    <property type="entry name" value="UVRD_HELICASE_ATP_BIND"/>
    <property type="match status" value="1"/>
</dbReference>
<evidence type="ECO:0000256" key="9">
    <source>
        <dbReference type="ARBA" id="ARBA00023125"/>
    </source>
</evidence>
<dbReference type="eggNOG" id="COG0210">
    <property type="taxonomic scope" value="Bacteria"/>
</dbReference>
<dbReference type="InterPro" id="IPR013986">
    <property type="entry name" value="DExx_box_DNA_helicase_dom_sf"/>
</dbReference>
<dbReference type="GO" id="GO:0043138">
    <property type="term" value="F:3'-5' DNA helicase activity"/>
    <property type="evidence" value="ECO:0007669"/>
    <property type="project" value="UniProtKB-EC"/>
</dbReference>
<keyword evidence="5 15" id="KW-0378">Hydrolase</keyword>
<dbReference type="EMBL" id="CP007514">
    <property type="protein sequence ID" value="AHY47829.1"/>
    <property type="molecule type" value="Genomic_DNA"/>
</dbReference>
<comment type="catalytic activity">
    <reaction evidence="12">
        <text>Couples ATP hydrolysis with the unwinding of duplex DNA by translocating in the 3'-5' direction.</text>
        <dbReference type="EC" id="5.6.2.4"/>
    </reaction>
</comment>
<dbReference type="InterPro" id="IPR000212">
    <property type="entry name" value="DNA_helicase_UvrD/REP"/>
</dbReference>
<evidence type="ECO:0000256" key="5">
    <source>
        <dbReference type="ARBA" id="ARBA00022801"/>
    </source>
</evidence>
<reference evidence="19" key="2">
    <citation type="submission" date="2023-11" db="EMBL/GenBank/DDBJ databases">
        <title>MicrobeMod: A computational toolkit for identifying prokaryotic methylation and restriction-modification with nanopore sequencing.</title>
        <authorList>
            <person name="Crits-Christoph A."/>
            <person name="Kang S.C."/>
            <person name="Lee H."/>
            <person name="Ostrov N."/>
        </authorList>
    </citation>
    <scope>NUCLEOTIDE SEQUENCE</scope>
    <source>
        <strain evidence="19">ATCC 51242</strain>
    </source>
</reference>
<keyword evidence="10" id="KW-0234">DNA repair</keyword>
<dbReference type="Proteomes" id="UP000025229">
    <property type="component" value="Chromosome"/>
</dbReference>
<evidence type="ECO:0000256" key="1">
    <source>
        <dbReference type="ARBA" id="ARBA00009922"/>
    </source>
</evidence>
<dbReference type="EMBL" id="JAWXXX010000001">
    <property type="protein sequence ID" value="MDX5892468.1"/>
    <property type="molecule type" value="Genomic_DNA"/>
</dbReference>
<keyword evidence="3 15" id="KW-0547">Nucleotide-binding</keyword>
<dbReference type="Pfam" id="PF12705">
    <property type="entry name" value="PDDEXK_1"/>
    <property type="match status" value="1"/>
</dbReference>
<dbReference type="KEGG" id="rrd:RradSPS_2546"/>
<evidence type="ECO:0000256" key="15">
    <source>
        <dbReference type="PROSITE-ProRule" id="PRU00560"/>
    </source>
</evidence>
<evidence type="ECO:0000313" key="18">
    <source>
        <dbReference type="EMBL" id="AHY47829.1"/>
    </source>
</evidence>
<evidence type="ECO:0000256" key="4">
    <source>
        <dbReference type="ARBA" id="ARBA00022763"/>
    </source>
</evidence>
<dbReference type="Gene3D" id="1.10.10.160">
    <property type="match status" value="1"/>
</dbReference>
<dbReference type="PANTHER" id="PTHR11070">
    <property type="entry name" value="UVRD / RECB / PCRA DNA HELICASE FAMILY MEMBER"/>
    <property type="match status" value="1"/>
</dbReference>
<dbReference type="GO" id="GO:0004527">
    <property type="term" value="F:exonuclease activity"/>
    <property type="evidence" value="ECO:0007669"/>
    <property type="project" value="UniProtKB-KW"/>
</dbReference>
<protein>
    <recommendedName>
        <fullName evidence="13">DNA 3'-5' helicase</fullName>
        <ecNumber evidence="13">5.6.2.4</ecNumber>
    </recommendedName>
</protein>
<dbReference type="SUPFAM" id="SSF52540">
    <property type="entry name" value="P-loop containing nucleoside triphosphate hydrolases"/>
    <property type="match status" value="1"/>
</dbReference>
<dbReference type="HOGENOM" id="CLU_301458_0_0_11"/>
<evidence type="ECO:0000256" key="6">
    <source>
        <dbReference type="ARBA" id="ARBA00022806"/>
    </source>
</evidence>
<accession>A0A023X6X9</accession>
<evidence type="ECO:0000256" key="7">
    <source>
        <dbReference type="ARBA" id="ARBA00022839"/>
    </source>
</evidence>
<evidence type="ECO:0000256" key="2">
    <source>
        <dbReference type="ARBA" id="ARBA00022722"/>
    </source>
</evidence>
<dbReference type="InterPro" id="IPR014017">
    <property type="entry name" value="DNA_helicase_UvrD-like_C"/>
</dbReference>
<proteinExistence type="inferred from homology"/>
<dbReference type="Pfam" id="PF13361">
    <property type="entry name" value="UvrD_C"/>
    <property type="match status" value="2"/>
</dbReference>
<keyword evidence="4" id="KW-0227">DNA damage</keyword>
<keyword evidence="11" id="KW-0413">Isomerase</keyword>
<evidence type="ECO:0000313" key="19">
    <source>
        <dbReference type="EMBL" id="MDX5892468.1"/>
    </source>
</evidence>
<dbReference type="Gene3D" id="3.40.50.300">
    <property type="entry name" value="P-loop containing nucleotide triphosphate hydrolases"/>
    <property type="match status" value="2"/>
</dbReference>
<evidence type="ECO:0000256" key="3">
    <source>
        <dbReference type="ARBA" id="ARBA00022741"/>
    </source>
</evidence>
<feature type="domain" description="UvrD-like helicase C-terminal" evidence="17">
    <location>
        <begin position="298"/>
        <end position="580"/>
    </location>
</feature>
<evidence type="ECO:0000256" key="13">
    <source>
        <dbReference type="ARBA" id="ARBA00034808"/>
    </source>
</evidence>
<keyword evidence="2" id="KW-0540">Nuclease</keyword>
<feature type="domain" description="UvrD-like helicase ATP-binding" evidence="16">
    <location>
        <begin position="6"/>
        <end position="294"/>
    </location>
</feature>
<comment type="catalytic activity">
    <reaction evidence="14">
        <text>ATP + H2O = ADP + phosphate + H(+)</text>
        <dbReference type="Rhea" id="RHEA:13065"/>
        <dbReference type="ChEBI" id="CHEBI:15377"/>
        <dbReference type="ChEBI" id="CHEBI:15378"/>
        <dbReference type="ChEBI" id="CHEBI:30616"/>
        <dbReference type="ChEBI" id="CHEBI:43474"/>
        <dbReference type="ChEBI" id="CHEBI:456216"/>
        <dbReference type="EC" id="5.6.2.4"/>
    </reaction>
</comment>
<name>A0A023X6X9_RUBRA</name>
<dbReference type="GO" id="GO:0000725">
    <property type="term" value="P:recombinational repair"/>
    <property type="evidence" value="ECO:0007669"/>
    <property type="project" value="TreeGrafter"/>
</dbReference>
<dbReference type="InterPro" id="IPR038726">
    <property type="entry name" value="PDDEXK_AddAB-type"/>
</dbReference>
<keyword evidence="6 15" id="KW-0347">Helicase</keyword>
<evidence type="ECO:0000256" key="11">
    <source>
        <dbReference type="ARBA" id="ARBA00023235"/>
    </source>
</evidence>
<evidence type="ECO:0000256" key="8">
    <source>
        <dbReference type="ARBA" id="ARBA00022840"/>
    </source>
</evidence>
<sequence>MSAGRIELNEAQRRAVEAPGGPLLVLAGPGTGKTGVIVARILHLIEARAVEPSRILALTFSRRAADGMQARLLDASEAASGVEVRTFHSFALRLVRRHHAELGLKLPPEILPTTTRWATMHDLLSGEDAADWNLAPGTFERPATVREVYDLMLRARENSCSPGRLRELGERHGMRHLVRAGHLLAEYTRRLKAGSVVDYEQVVQQAIYLLEEGHERLRDRYDHVLVDEFQDTNRSQLDLLQRLLPGERPNVFCVGDDAQSIYGFRGARSENVRDFEKFFPGAKEVQLRTNYRSAQPIVTLADAALGVERIARARQEQDLPKEKPGSVIRKVVGGDREEGAWISERILELRSRGVAFEEVAILRRSLLDSKPLVDALRSRGIPVDFSNTPARTGAGRLRLLLEAADTPEDRPPEDLDLAPEAASRALVSPLCGVSEEGAHALRTTAALASRSVFGMIRSGDWPASVPEGDRRLAAATVAAVDRAREEPDFLRKLDLLWKGLPGTARLFDRHREDARAARALADANAFLRAAAAYAGASDRASVAGFVSAGTVIHDDSDTWAPSAPPARGAVRLMTVHASKGLEFEAVFVSGLSDERFPVRSRGARFVDAGLLAGAGPTNAAELEAAHVREERRLFYVALTRAKTYLYLTGVEEASPDGRKTSPFLLELEERLASLQSGAPRRRFWASREEAVEELRRLACDPSLPRGERFAASRALVGMDERPGDPSSPWWRYVVPTTGKGPPPDRSDLREGEVVAAIECPRRAFMRRLGRSVGRSPQEAGGTLYGRGAFGKVFLAGFEAFLAGKHETLSEAVGREVAEGEFGGPAFGEHWRREVERVCPGCEEWAREVRREVVETGGEWTLEFSRRKVTGRHGPVLERAGERVHLKVSTGATRSQKSVEADPSLALRTLGAGAGAAEARFVREVQKRSGRPAKRTLGGSEGWSAGFESEVRELLEGLLGGDHPPKPRDEAVCGRCEFRAVCPAHREEAPWG</sequence>
<keyword evidence="20" id="KW-1185">Reference proteome</keyword>
<dbReference type="Pfam" id="PF00580">
    <property type="entry name" value="UvrD-helicase"/>
    <property type="match status" value="1"/>
</dbReference>
<dbReference type="PANTHER" id="PTHR11070:SF2">
    <property type="entry name" value="ATP-DEPENDENT DNA HELICASE SRS2"/>
    <property type="match status" value="1"/>
</dbReference>
<dbReference type="CDD" id="cd17932">
    <property type="entry name" value="DEXQc_UvrD"/>
    <property type="match status" value="1"/>
</dbReference>
<evidence type="ECO:0000256" key="12">
    <source>
        <dbReference type="ARBA" id="ARBA00034617"/>
    </source>
</evidence>
<keyword evidence="9" id="KW-0238">DNA-binding</keyword>
<dbReference type="Proteomes" id="UP001281130">
    <property type="component" value="Unassembled WGS sequence"/>
</dbReference>
<evidence type="ECO:0000313" key="20">
    <source>
        <dbReference type="Proteomes" id="UP000025229"/>
    </source>
</evidence>
<evidence type="ECO:0000259" key="16">
    <source>
        <dbReference type="PROSITE" id="PS51198"/>
    </source>
</evidence>
<evidence type="ECO:0000256" key="10">
    <source>
        <dbReference type="ARBA" id="ARBA00023204"/>
    </source>
</evidence>
<reference evidence="18 20" key="1">
    <citation type="submission" date="2014-03" db="EMBL/GenBank/DDBJ databases">
        <title>Complete genome sequence of the Radio-Resistant Rubrobacter radiotolerans RSPS-4.</title>
        <authorList>
            <person name="Egas C.C."/>
            <person name="Barroso C.C."/>
            <person name="Froufe H.J.C."/>
            <person name="Pacheco J.J."/>
            <person name="Albuquerque L.L."/>
            <person name="da Costa M.M.S."/>
        </authorList>
    </citation>
    <scope>NUCLEOTIDE SEQUENCE [LARGE SCALE GENOMIC DNA]</scope>
    <source>
        <strain evidence="18 20">RSPS-4</strain>
    </source>
</reference>